<dbReference type="EMBL" id="MRZV01001230">
    <property type="protein sequence ID" value="PIK39521.1"/>
    <property type="molecule type" value="Genomic_DNA"/>
</dbReference>
<dbReference type="PROSITE" id="PS51860">
    <property type="entry name" value="REM_1"/>
    <property type="match status" value="3"/>
</dbReference>
<keyword evidence="11 23" id="KW-0418">Kinase</keyword>
<organism evidence="23 24">
    <name type="scientific">Stichopus japonicus</name>
    <name type="common">Sea cucumber</name>
    <dbReference type="NCBI Taxonomy" id="307972"/>
    <lineage>
        <taxon>Eukaryota</taxon>
        <taxon>Metazoa</taxon>
        <taxon>Echinodermata</taxon>
        <taxon>Eleutherozoa</taxon>
        <taxon>Echinozoa</taxon>
        <taxon>Holothuroidea</taxon>
        <taxon>Aspidochirotacea</taxon>
        <taxon>Aspidochirotida</taxon>
        <taxon>Stichopodidae</taxon>
        <taxon>Apostichopus</taxon>
    </lineage>
</organism>
<dbReference type="SUPFAM" id="SSF56112">
    <property type="entry name" value="Protein kinase-like (PK-like)"/>
    <property type="match status" value="1"/>
</dbReference>
<dbReference type="GO" id="GO:0005634">
    <property type="term" value="C:nucleus"/>
    <property type="evidence" value="ECO:0007669"/>
    <property type="project" value="UniProtKB-SubCell"/>
</dbReference>
<dbReference type="CDD" id="cd11623">
    <property type="entry name" value="HR1_PKN_2"/>
    <property type="match status" value="1"/>
</dbReference>
<feature type="region of interest" description="Disordered" evidence="19">
    <location>
        <begin position="595"/>
        <end position="633"/>
    </location>
</feature>
<evidence type="ECO:0000256" key="6">
    <source>
        <dbReference type="ARBA" id="ARBA00022527"/>
    </source>
</evidence>
<proteinExistence type="inferred from homology"/>
<feature type="region of interest" description="Disordered" evidence="19">
    <location>
        <begin position="339"/>
        <end position="375"/>
    </location>
</feature>
<evidence type="ECO:0000256" key="12">
    <source>
        <dbReference type="ARBA" id="ARBA00022840"/>
    </source>
</evidence>
<dbReference type="PROSITE" id="PS00107">
    <property type="entry name" value="PROTEIN_KINASE_ATP"/>
    <property type="match status" value="1"/>
</dbReference>
<evidence type="ECO:0000256" key="17">
    <source>
        <dbReference type="PROSITE-ProRule" id="PRU01207"/>
    </source>
</evidence>
<dbReference type="EC" id="2.7.11.13" evidence="4"/>
<evidence type="ECO:0000313" key="23">
    <source>
        <dbReference type="EMBL" id="PIK39521.1"/>
    </source>
</evidence>
<evidence type="ECO:0000256" key="2">
    <source>
        <dbReference type="ARBA" id="ARBA00004496"/>
    </source>
</evidence>
<evidence type="ECO:0000256" key="7">
    <source>
        <dbReference type="ARBA" id="ARBA00022553"/>
    </source>
</evidence>
<evidence type="ECO:0000256" key="10">
    <source>
        <dbReference type="ARBA" id="ARBA00022741"/>
    </source>
</evidence>
<comment type="catalytic activity">
    <reaction evidence="16">
        <text>L-seryl-[protein] + ATP = O-phospho-L-seryl-[protein] + ADP + H(+)</text>
        <dbReference type="Rhea" id="RHEA:17989"/>
        <dbReference type="Rhea" id="RHEA-COMP:9863"/>
        <dbReference type="Rhea" id="RHEA-COMP:11604"/>
        <dbReference type="ChEBI" id="CHEBI:15378"/>
        <dbReference type="ChEBI" id="CHEBI:29999"/>
        <dbReference type="ChEBI" id="CHEBI:30616"/>
        <dbReference type="ChEBI" id="CHEBI:83421"/>
        <dbReference type="ChEBI" id="CHEBI:456216"/>
        <dbReference type="EC" id="2.7.11.13"/>
    </reaction>
</comment>
<dbReference type="Proteomes" id="UP000230750">
    <property type="component" value="Unassembled WGS sequence"/>
</dbReference>
<dbReference type="Pfam" id="PF02185">
    <property type="entry name" value="HR1"/>
    <property type="match status" value="3"/>
</dbReference>
<feature type="region of interest" description="Disordered" evidence="19">
    <location>
        <begin position="193"/>
        <end position="218"/>
    </location>
</feature>
<evidence type="ECO:0000259" key="20">
    <source>
        <dbReference type="PROSITE" id="PS50011"/>
    </source>
</evidence>
<feature type="region of interest" description="Disordered" evidence="19">
    <location>
        <begin position="96"/>
        <end position="128"/>
    </location>
</feature>
<evidence type="ECO:0000256" key="18">
    <source>
        <dbReference type="PROSITE-ProRule" id="PRU10141"/>
    </source>
</evidence>
<feature type="compositionally biased region" description="Low complexity" evidence="19">
    <location>
        <begin position="608"/>
        <end position="618"/>
    </location>
</feature>
<dbReference type="PANTHER" id="PTHR24351">
    <property type="entry name" value="RIBOSOMAL PROTEIN S6 KINASE"/>
    <property type="match status" value="1"/>
</dbReference>
<keyword evidence="14" id="KW-0539">Nucleus</keyword>
<dbReference type="FunFam" id="3.30.200.20:FF:000058">
    <property type="entry name" value="Putative serine/threonine-protein kinase N2"/>
    <property type="match status" value="1"/>
</dbReference>
<dbReference type="AlphaFoldDB" id="A0A2G8JUT4"/>
<dbReference type="CDD" id="cd11622">
    <property type="entry name" value="HR1_PKN_1"/>
    <property type="match status" value="1"/>
</dbReference>
<evidence type="ECO:0000256" key="1">
    <source>
        <dbReference type="ARBA" id="ARBA00004123"/>
    </source>
</evidence>
<dbReference type="SMART" id="SM00220">
    <property type="entry name" value="S_TKc"/>
    <property type="match status" value="1"/>
</dbReference>
<dbReference type="PROSITE" id="PS51285">
    <property type="entry name" value="AGC_KINASE_CTER"/>
    <property type="match status" value="1"/>
</dbReference>
<keyword evidence="7" id="KW-0597">Phosphoprotein</keyword>
<dbReference type="CDD" id="cd05589">
    <property type="entry name" value="STKc_PKN"/>
    <property type="match status" value="1"/>
</dbReference>
<dbReference type="SUPFAM" id="SSF49562">
    <property type="entry name" value="C2 domain (Calcium/lipid-binding domain, CaLB)"/>
    <property type="match status" value="1"/>
</dbReference>
<comment type="caution">
    <text evidence="23">The sequence shown here is derived from an EMBL/GenBank/DDBJ whole genome shotgun (WGS) entry which is preliminary data.</text>
</comment>
<evidence type="ECO:0000256" key="16">
    <source>
        <dbReference type="ARBA" id="ARBA00047470"/>
    </source>
</evidence>
<gene>
    <name evidence="23" type="ORF">BSL78_23637</name>
</gene>
<keyword evidence="9" id="KW-0677">Repeat</keyword>
<dbReference type="Gene3D" id="1.10.287.160">
    <property type="entry name" value="HR1 repeat"/>
    <property type="match status" value="3"/>
</dbReference>
<name>A0A2G8JUT4_STIJA</name>
<comment type="subcellular location">
    <subcellularLocation>
        <location evidence="2">Cytoplasm</location>
    </subcellularLocation>
    <subcellularLocation>
        <location evidence="1">Nucleus</location>
    </subcellularLocation>
</comment>
<evidence type="ECO:0000256" key="14">
    <source>
        <dbReference type="ARBA" id="ARBA00023242"/>
    </source>
</evidence>
<feature type="domain" description="REM-1" evidence="22">
    <location>
        <begin position="117"/>
        <end position="195"/>
    </location>
</feature>
<accession>A0A2G8JUT4</accession>
<feature type="compositionally biased region" description="Basic and acidic residues" evidence="19">
    <location>
        <begin position="554"/>
        <end position="581"/>
    </location>
</feature>
<dbReference type="InterPro" id="IPR017441">
    <property type="entry name" value="Protein_kinase_ATP_BS"/>
</dbReference>
<evidence type="ECO:0000256" key="5">
    <source>
        <dbReference type="ARBA" id="ARBA00022490"/>
    </source>
</evidence>
<evidence type="ECO:0000256" key="15">
    <source>
        <dbReference type="ARBA" id="ARBA00047272"/>
    </source>
</evidence>
<evidence type="ECO:0000313" key="24">
    <source>
        <dbReference type="Proteomes" id="UP000230750"/>
    </source>
</evidence>
<dbReference type="Gene3D" id="1.10.510.10">
    <property type="entry name" value="Transferase(Phosphotransferase) domain 1"/>
    <property type="match status" value="1"/>
</dbReference>
<evidence type="ECO:0000256" key="9">
    <source>
        <dbReference type="ARBA" id="ARBA00022737"/>
    </source>
</evidence>
<dbReference type="GO" id="GO:0005737">
    <property type="term" value="C:cytoplasm"/>
    <property type="evidence" value="ECO:0007669"/>
    <property type="project" value="UniProtKB-SubCell"/>
</dbReference>
<dbReference type="InterPro" id="IPR000961">
    <property type="entry name" value="AGC-kinase_C"/>
</dbReference>
<dbReference type="InterPro" id="IPR037313">
    <property type="entry name" value="PKN_HR1_1"/>
</dbReference>
<dbReference type="SMART" id="SM00133">
    <property type="entry name" value="S_TK_X"/>
    <property type="match status" value="1"/>
</dbReference>
<evidence type="ECO:0000256" key="3">
    <source>
        <dbReference type="ARBA" id="ARBA00005490"/>
    </source>
</evidence>
<evidence type="ECO:0000256" key="13">
    <source>
        <dbReference type="ARBA" id="ARBA00023054"/>
    </source>
</evidence>
<feature type="binding site" evidence="18">
    <location>
        <position position="682"/>
    </location>
    <ligand>
        <name>ATP</name>
        <dbReference type="ChEBI" id="CHEBI:30616"/>
    </ligand>
</feature>
<evidence type="ECO:0000256" key="11">
    <source>
        <dbReference type="ARBA" id="ARBA00022777"/>
    </source>
</evidence>
<feature type="compositionally biased region" description="Polar residues" evidence="19">
    <location>
        <begin position="345"/>
        <end position="372"/>
    </location>
</feature>
<evidence type="ECO:0000256" key="8">
    <source>
        <dbReference type="ARBA" id="ARBA00022679"/>
    </source>
</evidence>
<dbReference type="SMART" id="SM00742">
    <property type="entry name" value="Hr1"/>
    <property type="match status" value="3"/>
</dbReference>
<dbReference type="SUPFAM" id="SSF46585">
    <property type="entry name" value="HR1 repeat"/>
    <property type="match status" value="3"/>
</dbReference>
<dbReference type="InterPro" id="IPR017892">
    <property type="entry name" value="Pkinase_C"/>
</dbReference>
<keyword evidence="8" id="KW-0808">Transferase</keyword>
<dbReference type="PROSITE" id="PS00108">
    <property type="entry name" value="PROTEIN_KINASE_ST"/>
    <property type="match status" value="1"/>
</dbReference>
<dbReference type="GO" id="GO:0004697">
    <property type="term" value="F:diacylglycerol-dependent serine/threonine kinase activity"/>
    <property type="evidence" value="ECO:0007669"/>
    <property type="project" value="UniProtKB-EC"/>
</dbReference>
<feature type="domain" description="REM-1" evidence="22">
    <location>
        <begin position="26"/>
        <end position="100"/>
    </location>
</feature>
<feature type="domain" description="REM-1" evidence="22">
    <location>
        <begin position="208"/>
        <end position="291"/>
    </location>
</feature>
<feature type="domain" description="AGC-kinase C-terminal" evidence="21">
    <location>
        <begin position="913"/>
        <end position="980"/>
    </location>
</feature>
<evidence type="ECO:0000256" key="19">
    <source>
        <dbReference type="SAM" id="MobiDB-lite"/>
    </source>
</evidence>
<dbReference type="InterPro" id="IPR008271">
    <property type="entry name" value="Ser/Thr_kinase_AS"/>
</dbReference>
<dbReference type="GO" id="GO:0031267">
    <property type="term" value="F:small GTPase binding"/>
    <property type="evidence" value="ECO:0007669"/>
    <property type="project" value="InterPro"/>
</dbReference>
<dbReference type="InterPro" id="IPR036274">
    <property type="entry name" value="HR1_rpt_sf"/>
</dbReference>
<dbReference type="Gene3D" id="3.30.200.20">
    <property type="entry name" value="Phosphorylase Kinase, domain 1"/>
    <property type="match status" value="1"/>
</dbReference>
<dbReference type="GO" id="GO:0007165">
    <property type="term" value="P:signal transduction"/>
    <property type="evidence" value="ECO:0007669"/>
    <property type="project" value="InterPro"/>
</dbReference>
<keyword evidence="24" id="KW-1185">Reference proteome</keyword>
<dbReference type="Pfam" id="PF00069">
    <property type="entry name" value="Pkinase"/>
    <property type="match status" value="1"/>
</dbReference>
<dbReference type="InterPro" id="IPR035892">
    <property type="entry name" value="C2_domain_sf"/>
</dbReference>
<dbReference type="GO" id="GO:0005524">
    <property type="term" value="F:ATP binding"/>
    <property type="evidence" value="ECO:0007669"/>
    <property type="project" value="UniProtKB-UniRule"/>
</dbReference>
<dbReference type="STRING" id="307972.A0A2G8JUT4"/>
<dbReference type="InterPro" id="IPR011072">
    <property type="entry name" value="HR1_rho-bd"/>
</dbReference>
<dbReference type="Pfam" id="PF00433">
    <property type="entry name" value="Pkinase_C"/>
    <property type="match status" value="1"/>
</dbReference>
<protein>
    <recommendedName>
        <fullName evidence="4">protein kinase C</fullName>
        <ecNumber evidence="4">2.7.11.13</ecNumber>
    </recommendedName>
</protein>
<keyword evidence="12 18" id="KW-0067">ATP-binding</keyword>
<feature type="region of interest" description="Disordered" evidence="19">
    <location>
        <begin position="513"/>
        <end position="581"/>
    </location>
</feature>
<feature type="domain" description="Protein kinase" evidence="20">
    <location>
        <begin position="653"/>
        <end position="912"/>
    </location>
</feature>
<keyword evidence="10 18" id="KW-0547">Nucleotide-binding</keyword>
<keyword evidence="13 17" id="KW-0175">Coiled coil</keyword>
<dbReference type="FunFam" id="1.10.510.10:FF:000038">
    <property type="entry name" value="serine/threonine-protein kinase N2 isoform X1"/>
    <property type="match status" value="1"/>
</dbReference>
<sequence>MLRELDDRHQTHDTLAAYVNSRDQLDLSDANFQHKLDQVKDQIKAEMRKEYKIKDAAERMKKVSTDKRTLSNVNSIIRKTNTKLHDLQQELNELNAHQIVSPSTDPGTPTTAGKHEPMSPESIATPFGQSNSKITALERQLAIEMKVKQGAENMLQLYKDRDKMFVEAQQMLTDSKTKIEVIRMEILRARMEEGNGGKPETGVPENGTLDSGYGRRGSDRKMSSVEFRIEELRHHQKVESAIVDGFKNAVKFYGLQDKKASEKATRGLTDSSHRLEILQEALKKRVAELPEDSEMYEEIKQELDTGKSKSYSSLPKPAELTGRLEVRLLGCQGLMENIPNRKPQGLSSNSNDGRSLIRSSFHSRGSAKSSNSRTDELSNEVAAVLRLDNQPVGQTSYKPISQQCWDHKISIELDKSRELEISILWKDYRSLNALKFLRLEDFLASEKHSMCLPLEPQGTLFAEIAFFNPSIERRTKLKRQRKIFPKQKGMNFLRPKQMNINVATWGRLMKRHVPTSPSNIGSEGFPSPHAPAPRDRGSIKDYQFSPNVSSTPRPAERRSKPLDTDPEVPKDKSATQEPEHEVKDAMSAFDFLGIGASVSPTSDRRQEQQPSQESQSAPVPAPRTRRKVPEKPAQTSILELDQEGINKMSMDQFRTIAVLGRGHFGKVLLTEYRNTGEYFAIKALKKGDIISRDEVESLLCEKRVFETANSTRHPFLVNLFACFQTEKHVCFVMEYACGGDLMMHIHSDVFTEPRTVFYAGCVVLGLQYLHEQKIVYRDLKLDNLLLDQEGFLKIADFGLCKEGMGYKDKTSTFCGTPEFLAPEVLTEPWYTRAVDWWGLGVLIFEMLVGESPFPGDDEEEVFDSIVNDEVRYPRFLSSEAIAIMRRLLRRNPERRLGSGESDAEDVKRQNFFRNINWENLLRRKIQPPFIPTLHNLEDVSNFDEEFTAERPVLTPPKDYRPLTAVDQRCFKDFDYVADWC</sequence>
<keyword evidence="5" id="KW-0963">Cytoplasm</keyword>
<dbReference type="OrthoDB" id="63267at2759"/>
<evidence type="ECO:0000256" key="4">
    <source>
        <dbReference type="ARBA" id="ARBA00012429"/>
    </source>
</evidence>
<dbReference type="InterPro" id="IPR000719">
    <property type="entry name" value="Prot_kinase_dom"/>
</dbReference>
<keyword evidence="6" id="KW-0723">Serine/threonine-protein kinase</keyword>
<dbReference type="PROSITE" id="PS50011">
    <property type="entry name" value="PROTEIN_KINASE_DOM"/>
    <property type="match status" value="1"/>
</dbReference>
<reference evidence="23 24" key="1">
    <citation type="journal article" date="2017" name="PLoS Biol.">
        <title>The sea cucumber genome provides insights into morphological evolution and visceral regeneration.</title>
        <authorList>
            <person name="Zhang X."/>
            <person name="Sun L."/>
            <person name="Yuan J."/>
            <person name="Sun Y."/>
            <person name="Gao Y."/>
            <person name="Zhang L."/>
            <person name="Li S."/>
            <person name="Dai H."/>
            <person name="Hamel J.F."/>
            <person name="Liu C."/>
            <person name="Yu Y."/>
            <person name="Liu S."/>
            <person name="Lin W."/>
            <person name="Guo K."/>
            <person name="Jin S."/>
            <person name="Xu P."/>
            <person name="Storey K.B."/>
            <person name="Huan P."/>
            <person name="Zhang T."/>
            <person name="Zhou Y."/>
            <person name="Zhang J."/>
            <person name="Lin C."/>
            <person name="Li X."/>
            <person name="Xing L."/>
            <person name="Huo D."/>
            <person name="Sun M."/>
            <person name="Wang L."/>
            <person name="Mercier A."/>
            <person name="Li F."/>
            <person name="Yang H."/>
            <person name="Xiang J."/>
        </authorList>
    </citation>
    <scope>NUCLEOTIDE SEQUENCE [LARGE SCALE GENOMIC DNA]</scope>
    <source>
        <strain evidence="23">Shaxun</strain>
        <tissue evidence="23">Muscle</tissue>
    </source>
</reference>
<comment type="catalytic activity">
    <reaction evidence="15">
        <text>L-threonyl-[protein] + ATP = O-phospho-L-threonyl-[protein] + ADP + H(+)</text>
        <dbReference type="Rhea" id="RHEA:46608"/>
        <dbReference type="Rhea" id="RHEA-COMP:11060"/>
        <dbReference type="Rhea" id="RHEA-COMP:11605"/>
        <dbReference type="ChEBI" id="CHEBI:15378"/>
        <dbReference type="ChEBI" id="CHEBI:30013"/>
        <dbReference type="ChEBI" id="CHEBI:30616"/>
        <dbReference type="ChEBI" id="CHEBI:61977"/>
        <dbReference type="ChEBI" id="CHEBI:456216"/>
        <dbReference type="EC" id="2.7.11.13"/>
    </reaction>
</comment>
<feature type="compositionally biased region" description="Polar residues" evidence="19">
    <location>
        <begin position="98"/>
        <end position="111"/>
    </location>
</feature>
<dbReference type="InterPro" id="IPR011009">
    <property type="entry name" value="Kinase-like_dom_sf"/>
</dbReference>
<comment type="similarity">
    <text evidence="3">Belongs to the protein kinase superfamily. AGC Ser/Thr protein kinase family. PKC subfamily.</text>
</comment>
<evidence type="ECO:0000259" key="21">
    <source>
        <dbReference type="PROSITE" id="PS51285"/>
    </source>
</evidence>
<evidence type="ECO:0000259" key="22">
    <source>
        <dbReference type="PROSITE" id="PS51860"/>
    </source>
</evidence>